<gene>
    <name evidence="1" type="ORF">SAMN05444169_6860</name>
</gene>
<dbReference type="EMBL" id="LT670818">
    <property type="protein sequence ID" value="SHH31691.1"/>
    <property type="molecule type" value="Genomic_DNA"/>
</dbReference>
<protein>
    <recommendedName>
        <fullName evidence="3">DnaA N-terminal domain-containing protein</fullName>
    </recommendedName>
</protein>
<evidence type="ECO:0000313" key="2">
    <source>
        <dbReference type="Proteomes" id="UP000190675"/>
    </source>
</evidence>
<name>A0A1M5RZW0_9BRAD</name>
<proteinExistence type="predicted"/>
<dbReference type="AlphaFoldDB" id="A0A1M5RZW0"/>
<reference evidence="1 2" key="1">
    <citation type="submission" date="2016-11" db="EMBL/GenBank/DDBJ databases">
        <authorList>
            <person name="Jaros S."/>
            <person name="Januszkiewicz K."/>
            <person name="Wedrychowicz H."/>
        </authorList>
    </citation>
    <scope>NUCLEOTIDE SEQUENCE [LARGE SCALE GENOMIC DNA]</scope>
    <source>
        <strain evidence="1 2">GAS242</strain>
    </source>
</reference>
<evidence type="ECO:0008006" key="3">
    <source>
        <dbReference type="Google" id="ProtNLM"/>
    </source>
</evidence>
<organism evidence="1 2">
    <name type="scientific">Bradyrhizobium erythrophlei</name>
    <dbReference type="NCBI Taxonomy" id="1437360"/>
    <lineage>
        <taxon>Bacteria</taxon>
        <taxon>Pseudomonadati</taxon>
        <taxon>Pseudomonadota</taxon>
        <taxon>Alphaproteobacteria</taxon>
        <taxon>Hyphomicrobiales</taxon>
        <taxon>Nitrobacteraceae</taxon>
        <taxon>Bradyrhizobium</taxon>
    </lineage>
</organism>
<accession>A0A1M5RZW0</accession>
<sequence length="88" mass="9672">MLPTKAQQQAIEAKLNFVLGADTYDRWFLGFACGGLTDDTVEVFVKDGDTAAVVGTEYSWHVAVIVENVLKKPVKRVNVLSKDTSQAR</sequence>
<dbReference type="Proteomes" id="UP000190675">
    <property type="component" value="Chromosome I"/>
</dbReference>
<evidence type="ECO:0000313" key="1">
    <source>
        <dbReference type="EMBL" id="SHH31691.1"/>
    </source>
</evidence>